<dbReference type="RefSeq" id="WP_150599681.1">
    <property type="nucleotide sequence ID" value="NZ_CABPRW010000005.1"/>
</dbReference>
<keyword evidence="3" id="KW-0969">Cilium</keyword>
<dbReference type="InterPro" id="IPR021136">
    <property type="entry name" value="Flagellar_hook_control-like_C"/>
</dbReference>
<dbReference type="EMBL" id="CABPRW010000005">
    <property type="protein sequence ID" value="VVE05791.1"/>
    <property type="molecule type" value="Genomic_DNA"/>
</dbReference>
<dbReference type="AlphaFoldDB" id="A0A5E4V0Y9"/>
<keyword evidence="3" id="KW-0966">Cell projection</keyword>
<proteinExistence type="predicted"/>
<feature type="compositionally biased region" description="Basic and acidic residues" evidence="1">
    <location>
        <begin position="405"/>
        <end position="414"/>
    </location>
</feature>
<dbReference type="InterPro" id="IPR052563">
    <property type="entry name" value="FliK"/>
</dbReference>
<protein>
    <submittedName>
        <fullName evidence="3">Flagellar hook-length control protein</fullName>
    </submittedName>
</protein>
<evidence type="ECO:0000313" key="3">
    <source>
        <dbReference type="EMBL" id="VVE05791.1"/>
    </source>
</evidence>
<feature type="domain" description="Flagellar hook-length control protein-like C-terminal" evidence="2">
    <location>
        <begin position="294"/>
        <end position="368"/>
    </location>
</feature>
<name>A0A5E4V0Y9_9BURK</name>
<dbReference type="Pfam" id="PF02120">
    <property type="entry name" value="Flg_hook"/>
    <property type="match status" value="1"/>
</dbReference>
<evidence type="ECO:0000259" key="2">
    <source>
        <dbReference type="Pfam" id="PF02120"/>
    </source>
</evidence>
<dbReference type="OrthoDB" id="8942541at2"/>
<organism evidence="3 4">
    <name type="scientific">Pandoraea fibrosis</name>
    <dbReference type="NCBI Taxonomy" id="1891094"/>
    <lineage>
        <taxon>Bacteria</taxon>
        <taxon>Pseudomonadati</taxon>
        <taxon>Pseudomonadota</taxon>
        <taxon>Betaproteobacteria</taxon>
        <taxon>Burkholderiales</taxon>
        <taxon>Burkholderiaceae</taxon>
        <taxon>Pandoraea</taxon>
    </lineage>
</organism>
<dbReference type="InterPro" id="IPR038610">
    <property type="entry name" value="FliK-like_C_sf"/>
</dbReference>
<feature type="region of interest" description="Disordered" evidence="1">
    <location>
        <begin position="174"/>
        <end position="196"/>
    </location>
</feature>
<dbReference type="PANTHER" id="PTHR37533">
    <property type="entry name" value="FLAGELLAR HOOK-LENGTH CONTROL PROTEIN"/>
    <property type="match status" value="1"/>
</dbReference>
<dbReference type="PANTHER" id="PTHR37533:SF2">
    <property type="entry name" value="FLAGELLAR HOOK-LENGTH CONTROL PROTEIN"/>
    <property type="match status" value="1"/>
</dbReference>
<feature type="region of interest" description="Disordered" evidence="1">
    <location>
        <begin position="367"/>
        <end position="414"/>
    </location>
</feature>
<keyword evidence="3" id="KW-0282">Flagellum</keyword>
<dbReference type="Gene3D" id="3.30.750.140">
    <property type="match status" value="1"/>
</dbReference>
<accession>A0A5E4V0Y9</accession>
<sequence>MIVEITRLMTPGSADSLAPVADGALPDGFAQTLADAGIDTALGDFAASLDRSTGQVPDFSGQDTEREAGLVAPAQAPETQALTHPDVATFTGLPAIAVKPAVTPGDDGLLAADDAASLPHDVPVLPGVVMPAADDLAFATQDRPAAGDESLRDTVAPHIATLLAAHEHRMRGALGSQVSAPDGQPQAGDGDTSVSSPAAAVRASAAVASASLVLPPLGPVTPSLATRQMATEPASQGVASIDNGATPALRTPFAPVTFGNAYAGEPSATTVSSGSVSANLAAGDDTAVARALSERVHTMTQKGVHEARLRLTPAELGDIAIVVRKSPMQLSVSLQVARPEALSLVQGTAALLRDMLSQRHPGEVQVSVAGMPSYSGDGASGNARERQSRDGPSGEADPGLALGDAARERKAFRL</sequence>
<dbReference type="CDD" id="cd17470">
    <property type="entry name" value="T3SS_Flik_C"/>
    <property type="match status" value="1"/>
</dbReference>
<dbReference type="Proteomes" id="UP000382577">
    <property type="component" value="Unassembled WGS sequence"/>
</dbReference>
<reference evidence="3 4" key="1">
    <citation type="submission" date="2019-08" db="EMBL/GenBank/DDBJ databases">
        <authorList>
            <person name="Peeters C."/>
        </authorList>
    </citation>
    <scope>NUCLEOTIDE SEQUENCE [LARGE SCALE GENOMIC DNA]</scope>
    <source>
        <strain evidence="3 4">LMG 31113</strain>
    </source>
</reference>
<gene>
    <name evidence="3" type="ORF">PFI31113_02329</name>
</gene>
<evidence type="ECO:0000256" key="1">
    <source>
        <dbReference type="SAM" id="MobiDB-lite"/>
    </source>
</evidence>
<evidence type="ECO:0000313" key="4">
    <source>
        <dbReference type="Proteomes" id="UP000382577"/>
    </source>
</evidence>